<dbReference type="FunFam" id="3.40.50.2000:FF:000119">
    <property type="entry name" value="Glycosyl transferase group 1"/>
    <property type="match status" value="1"/>
</dbReference>
<dbReference type="InterPro" id="IPR001296">
    <property type="entry name" value="Glyco_trans_1"/>
</dbReference>
<dbReference type="PANTHER" id="PTHR46401:SF2">
    <property type="entry name" value="GLYCOSYLTRANSFERASE WBBK-RELATED"/>
    <property type="match status" value="1"/>
</dbReference>
<evidence type="ECO:0000313" key="4">
    <source>
        <dbReference type="Proteomes" id="UP000176609"/>
    </source>
</evidence>
<proteinExistence type="predicted"/>
<evidence type="ECO:0000313" key="3">
    <source>
        <dbReference type="EMBL" id="OGG26735.1"/>
    </source>
</evidence>
<dbReference type="AlphaFoldDB" id="A0A1F6APW8"/>
<reference evidence="3 4" key="1">
    <citation type="journal article" date="2016" name="Nat. Commun.">
        <title>Thousands of microbial genomes shed light on interconnected biogeochemical processes in an aquifer system.</title>
        <authorList>
            <person name="Anantharaman K."/>
            <person name="Brown C.T."/>
            <person name="Hug L.A."/>
            <person name="Sharon I."/>
            <person name="Castelle C.J."/>
            <person name="Probst A.J."/>
            <person name="Thomas B.C."/>
            <person name="Singh A."/>
            <person name="Wilkins M.J."/>
            <person name="Karaoz U."/>
            <person name="Brodie E.L."/>
            <person name="Williams K.H."/>
            <person name="Hubbard S.S."/>
            <person name="Banfield J.F."/>
        </authorList>
    </citation>
    <scope>NUCLEOTIDE SEQUENCE [LARGE SCALE GENOMIC DNA]</scope>
</reference>
<organism evidence="3 4">
    <name type="scientific">Candidatus Gottesmanbacteria bacterium RIFCSPLOWO2_01_FULL_39_12b</name>
    <dbReference type="NCBI Taxonomy" id="1798388"/>
    <lineage>
        <taxon>Bacteria</taxon>
        <taxon>Candidatus Gottesmaniibacteriota</taxon>
    </lineage>
</organism>
<dbReference type="Proteomes" id="UP000176609">
    <property type="component" value="Unassembled WGS sequence"/>
</dbReference>
<dbReference type="Pfam" id="PF00534">
    <property type="entry name" value="Glycos_transf_1"/>
    <property type="match status" value="1"/>
</dbReference>
<accession>A0A1F6APW8</accession>
<gene>
    <name evidence="3" type="ORF">A2960_01005</name>
</gene>
<dbReference type="CDD" id="cd03809">
    <property type="entry name" value="GT4_MtfB-like"/>
    <property type="match status" value="1"/>
</dbReference>
<sequence length="375" mass="43384">MLIGVDGNEANLENRVGIGQYVYQILKGFHGKNSEDLLFQVYLKEKPINSLPVANSRFSYKIFGPKPFWTQFALPLRLCFTTERPNIFFTPTHYLPRFSPIPSVMSIMDLSYIFFPHLFQKKDLWQLKFWTSYSVKKAKKILTISQFSKSAIVDYYKVEKSKVVVIYPDIEHKYFNIDKISNQKINKMLESYKITNNFILFVGTLQPRKNIIRLIEAFSKLLNSSADKSFQLVIVGKKGWLFNHIFQKVRELKLENKIIFTGYVHDEELAMFYRRALCFVLPSLYEGFGLPVVEAMACGCPVVTSNVSSLPEIALDCAILVDPYKTDDIAEGIYKASYDNKTRDRLIARGLNRAKIFNWDKCCKETLEVLKKCAI</sequence>
<dbReference type="EMBL" id="MFJR01000007">
    <property type="protein sequence ID" value="OGG26735.1"/>
    <property type="molecule type" value="Genomic_DNA"/>
</dbReference>
<evidence type="ECO:0000256" key="1">
    <source>
        <dbReference type="ARBA" id="ARBA00022679"/>
    </source>
</evidence>
<name>A0A1F6APW8_9BACT</name>
<feature type="domain" description="Glycosyl transferase family 1" evidence="2">
    <location>
        <begin position="195"/>
        <end position="350"/>
    </location>
</feature>
<comment type="caution">
    <text evidence="3">The sequence shown here is derived from an EMBL/GenBank/DDBJ whole genome shotgun (WGS) entry which is preliminary data.</text>
</comment>
<dbReference type="GO" id="GO:0009103">
    <property type="term" value="P:lipopolysaccharide biosynthetic process"/>
    <property type="evidence" value="ECO:0007669"/>
    <property type="project" value="TreeGrafter"/>
</dbReference>
<dbReference type="PANTHER" id="PTHR46401">
    <property type="entry name" value="GLYCOSYLTRANSFERASE WBBK-RELATED"/>
    <property type="match status" value="1"/>
</dbReference>
<dbReference type="SUPFAM" id="SSF53756">
    <property type="entry name" value="UDP-Glycosyltransferase/glycogen phosphorylase"/>
    <property type="match status" value="1"/>
</dbReference>
<dbReference type="GO" id="GO:0016757">
    <property type="term" value="F:glycosyltransferase activity"/>
    <property type="evidence" value="ECO:0007669"/>
    <property type="project" value="InterPro"/>
</dbReference>
<dbReference type="Gene3D" id="3.40.50.2000">
    <property type="entry name" value="Glycogen Phosphorylase B"/>
    <property type="match status" value="2"/>
</dbReference>
<protein>
    <recommendedName>
        <fullName evidence="2">Glycosyl transferase family 1 domain-containing protein</fullName>
    </recommendedName>
</protein>
<evidence type="ECO:0000259" key="2">
    <source>
        <dbReference type="Pfam" id="PF00534"/>
    </source>
</evidence>
<keyword evidence="1" id="KW-0808">Transferase</keyword>